<evidence type="ECO:0000313" key="2">
    <source>
        <dbReference type="Proteomes" id="UP001146120"/>
    </source>
</evidence>
<proteinExistence type="predicted"/>
<reference evidence="1" key="2">
    <citation type="journal article" date="2023" name="Microbiol Resour">
        <title>Decontamination and Annotation of the Draft Genome Sequence of the Oomycete Lagenidium giganteum ARSEF 373.</title>
        <authorList>
            <person name="Morgan W.R."/>
            <person name="Tartar A."/>
        </authorList>
    </citation>
    <scope>NUCLEOTIDE SEQUENCE</scope>
    <source>
        <strain evidence="1">ARSEF 373</strain>
    </source>
</reference>
<name>A0AAV2Z9Y6_9STRA</name>
<protein>
    <submittedName>
        <fullName evidence="1">Uncharacterized protein</fullName>
    </submittedName>
</protein>
<organism evidence="1 2">
    <name type="scientific">Lagenidium giganteum</name>
    <dbReference type="NCBI Taxonomy" id="4803"/>
    <lineage>
        <taxon>Eukaryota</taxon>
        <taxon>Sar</taxon>
        <taxon>Stramenopiles</taxon>
        <taxon>Oomycota</taxon>
        <taxon>Peronosporomycetes</taxon>
        <taxon>Pythiales</taxon>
        <taxon>Pythiaceae</taxon>
    </lineage>
</organism>
<keyword evidence="2" id="KW-1185">Reference proteome</keyword>
<reference evidence="1" key="1">
    <citation type="submission" date="2022-11" db="EMBL/GenBank/DDBJ databases">
        <authorList>
            <person name="Morgan W.R."/>
            <person name="Tartar A."/>
        </authorList>
    </citation>
    <scope>NUCLEOTIDE SEQUENCE</scope>
    <source>
        <strain evidence="1">ARSEF 373</strain>
    </source>
</reference>
<comment type="caution">
    <text evidence="1">The sequence shown here is derived from an EMBL/GenBank/DDBJ whole genome shotgun (WGS) entry which is preliminary data.</text>
</comment>
<dbReference type="EMBL" id="DAKRPA010000023">
    <property type="protein sequence ID" value="DBA03126.1"/>
    <property type="molecule type" value="Genomic_DNA"/>
</dbReference>
<dbReference type="AlphaFoldDB" id="A0AAV2Z9Y6"/>
<accession>A0AAV2Z9Y6</accession>
<gene>
    <name evidence="1" type="ORF">N0F65_003373</name>
</gene>
<evidence type="ECO:0000313" key="1">
    <source>
        <dbReference type="EMBL" id="DBA03126.1"/>
    </source>
</evidence>
<sequence>MEAIAALNDARLMFEIELLQHCKDLDVLLVRGSEDGAVSERVELHLPLFDDALAGVPDDDVIPRTRLLHAFQFPPQADPVSTTALSIQLPLKSNRRAAPSLCAIEDWVPVLHWPGRGMELSRQVTALPQANTGFTSTIDLVRVHCDSSGLSVSLDGDSPEASCVTQNLMRHWTQRKTLVQELRECAIVLEFDAIDFAHVVFLVQEEVLSATDPAFAALRICMLRLQFTPEFYLSGNARDLVIVLLDGEPTNGEGNATSGEHRLDLPARETMMDGNGDDATSLQQLSASRFLDDVHEALGAYFA</sequence>
<dbReference type="Proteomes" id="UP001146120">
    <property type="component" value="Unassembled WGS sequence"/>
</dbReference>